<proteinExistence type="predicted"/>
<organism evidence="1 2">
    <name type="scientific">Trichoderma asperellum (strain ATCC 204424 / CBS 433.97 / NBRC 101777)</name>
    <dbReference type="NCBI Taxonomy" id="1042311"/>
    <lineage>
        <taxon>Eukaryota</taxon>
        <taxon>Fungi</taxon>
        <taxon>Dikarya</taxon>
        <taxon>Ascomycota</taxon>
        <taxon>Pezizomycotina</taxon>
        <taxon>Sordariomycetes</taxon>
        <taxon>Hypocreomycetidae</taxon>
        <taxon>Hypocreales</taxon>
        <taxon>Hypocreaceae</taxon>
        <taxon>Trichoderma</taxon>
    </lineage>
</organism>
<reference evidence="1 2" key="1">
    <citation type="submission" date="2016-07" db="EMBL/GenBank/DDBJ databases">
        <title>Multiple horizontal gene transfer events from other fungi enriched the ability of initially mycotrophic Trichoderma (Ascomycota) to feed on dead plant biomass.</title>
        <authorList>
            <consortium name="DOE Joint Genome Institute"/>
            <person name="Aerts A."/>
            <person name="Atanasova L."/>
            <person name="Chenthamara K."/>
            <person name="Zhang J."/>
            <person name="Grujic M."/>
            <person name="Henrissat B."/>
            <person name="Kuo A."/>
            <person name="Salamov A."/>
            <person name="Lipzen A."/>
            <person name="Labutti K."/>
            <person name="Barry K."/>
            <person name="Miao Y."/>
            <person name="Rahimi M.J."/>
            <person name="Shen Q."/>
            <person name="Grigoriev I.V."/>
            <person name="Kubicek C.P."/>
            <person name="Druzhinina I.S."/>
        </authorList>
    </citation>
    <scope>NUCLEOTIDE SEQUENCE [LARGE SCALE GENOMIC DNA]</scope>
    <source>
        <strain evidence="1 2">CBS 433.97</strain>
    </source>
</reference>
<protein>
    <submittedName>
        <fullName evidence="1">Uncharacterized protein</fullName>
    </submittedName>
</protein>
<evidence type="ECO:0000313" key="1">
    <source>
        <dbReference type="EMBL" id="PTB39875.1"/>
    </source>
</evidence>
<evidence type="ECO:0000313" key="2">
    <source>
        <dbReference type="Proteomes" id="UP000240493"/>
    </source>
</evidence>
<dbReference type="Proteomes" id="UP000240493">
    <property type="component" value="Unassembled WGS sequence"/>
</dbReference>
<name>A0A2T3Z505_TRIA4</name>
<sequence>MEKGEAWERPSACPAAIRRPCLLHGEKHPRTVPTALQAAPAPGQVHLYTDSGLSVR</sequence>
<gene>
    <name evidence="1" type="ORF">M441DRAFT_58718</name>
</gene>
<dbReference type="EMBL" id="KZ679263">
    <property type="protein sequence ID" value="PTB39875.1"/>
    <property type="molecule type" value="Genomic_DNA"/>
</dbReference>
<accession>A0A2T3Z505</accession>
<dbReference type="AlphaFoldDB" id="A0A2T3Z505"/>
<keyword evidence="2" id="KW-1185">Reference proteome</keyword>